<dbReference type="EMBL" id="KQ964259">
    <property type="protein sequence ID" value="KXJ88168.1"/>
    <property type="molecule type" value="Genomic_DNA"/>
</dbReference>
<keyword evidence="21" id="KW-1185">Reference proteome</keyword>
<feature type="chain" id="PRO_5012407433" description="Beta-glucosidase cel3A" evidence="18">
    <location>
        <begin position="16"/>
        <end position="769"/>
    </location>
</feature>
<dbReference type="PRINTS" id="PR00133">
    <property type="entry name" value="GLHYDRLASE3"/>
</dbReference>
<dbReference type="InterPro" id="IPR050288">
    <property type="entry name" value="Cellulose_deg_GH3"/>
</dbReference>
<dbReference type="InterPro" id="IPR036881">
    <property type="entry name" value="Glyco_hydro_3_C_sf"/>
</dbReference>
<dbReference type="InterPro" id="IPR002772">
    <property type="entry name" value="Glyco_hydro_3_C"/>
</dbReference>
<evidence type="ECO:0000256" key="5">
    <source>
        <dbReference type="ARBA" id="ARBA00012744"/>
    </source>
</evidence>
<evidence type="ECO:0000259" key="19">
    <source>
        <dbReference type="SMART" id="SM01217"/>
    </source>
</evidence>
<keyword evidence="8" id="KW-0378">Hydrolase</keyword>
<dbReference type="PANTHER" id="PTHR42715:SF5">
    <property type="entry name" value="BETA-GLUCOSIDASE M-RELATED"/>
    <property type="match status" value="1"/>
</dbReference>
<dbReference type="InterPro" id="IPR013783">
    <property type="entry name" value="Ig-like_fold"/>
</dbReference>
<comment type="pathway">
    <text evidence="3">Glycan metabolism; cellulose degradation.</text>
</comment>
<dbReference type="EC" id="3.2.1.21" evidence="5"/>
<comment type="subcellular location">
    <subcellularLocation>
        <location evidence="2">Secreted</location>
    </subcellularLocation>
</comment>
<dbReference type="InterPro" id="IPR036962">
    <property type="entry name" value="Glyco_hydro_3_N_sf"/>
</dbReference>
<evidence type="ECO:0000256" key="14">
    <source>
        <dbReference type="ARBA" id="ARBA00070030"/>
    </source>
</evidence>
<dbReference type="OrthoDB" id="416222at2759"/>
<keyword evidence="13" id="KW-0624">Polysaccharide degradation</keyword>
<evidence type="ECO:0000256" key="8">
    <source>
        <dbReference type="ARBA" id="ARBA00022801"/>
    </source>
</evidence>
<keyword evidence="6" id="KW-0964">Secreted</keyword>
<feature type="signal peptide" evidence="18">
    <location>
        <begin position="1"/>
        <end position="15"/>
    </location>
</feature>
<feature type="domain" description="Fibronectin type III-like" evidence="19">
    <location>
        <begin position="690"/>
        <end position="756"/>
    </location>
</feature>
<dbReference type="InterPro" id="IPR001764">
    <property type="entry name" value="Glyco_hydro_3_N"/>
</dbReference>
<dbReference type="Pfam" id="PF01915">
    <property type="entry name" value="Glyco_hydro_3_C"/>
    <property type="match status" value="1"/>
</dbReference>
<evidence type="ECO:0000256" key="16">
    <source>
        <dbReference type="ARBA" id="ARBA00083231"/>
    </source>
</evidence>
<evidence type="ECO:0000256" key="4">
    <source>
        <dbReference type="ARBA" id="ARBA00005336"/>
    </source>
</evidence>
<evidence type="ECO:0000256" key="6">
    <source>
        <dbReference type="ARBA" id="ARBA00022525"/>
    </source>
</evidence>
<organism evidence="20 21">
    <name type="scientific">Microdochium bolleyi</name>
    <dbReference type="NCBI Taxonomy" id="196109"/>
    <lineage>
        <taxon>Eukaryota</taxon>
        <taxon>Fungi</taxon>
        <taxon>Dikarya</taxon>
        <taxon>Ascomycota</taxon>
        <taxon>Pezizomycotina</taxon>
        <taxon>Sordariomycetes</taxon>
        <taxon>Xylariomycetidae</taxon>
        <taxon>Xylariales</taxon>
        <taxon>Microdochiaceae</taxon>
        <taxon>Microdochium</taxon>
    </lineage>
</organism>
<dbReference type="Pfam" id="PF14310">
    <property type="entry name" value="Fn3-like"/>
    <property type="match status" value="1"/>
</dbReference>
<dbReference type="GO" id="GO:0030245">
    <property type="term" value="P:cellulose catabolic process"/>
    <property type="evidence" value="ECO:0007669"/>
    <property type="project" value="UniProtKB-KW"/>
</dbReference>
<evidence type="ECO:0000313" key="20">
    <source>
        <dbReference type="EMBL" id="KXJ88168.1"/>
    </source>
</evidence>
<keyword evidence="11" id="KW-0119">Carbohydrate metabolism</keyword>
<dbReference type="InterPro" id="IPR026891">
    <property type="entry name" value="Fn3-like"/>
</dbReference>
<evidence type="ECO:0000256" key="1">
    <source>
        <dbReference type="ARBA" id="ARBA00000448"/>
    </source>
</evidence>
<comment type="catalytic activity">
    <reaction evidence="1">
        <text>Hydrolysis of terminal, non-reducing beta-D-glucosyl residues with release of beta-D-glucose.</text>
        <dbReference type="EC" id="3.2.1.21"/>
    </reaction>
</comment>
<comment type="similarity">
    <text evidence="4">Belongs to the glycosyl hydrolase 3 family.</text>
</comment>
<dbReference type="FunFam" id="3.20.20.300:FF:000002">
    <property type="entry name" value="Probable beta-glucosidase"/>
    <property type="match status" value="1"/>
</dbReference>
<evidence type="ECO:0000256" key="18">
    <source>
        <dbReference type="SAM" id="SignalP"/>
    </source>
</evidence>
<evidence type="ECO:0000256" key="7">
    <source>
        <dbReference type="ARBA" id="ARBA00022729"/>
    </source>
</evidence>
<gene>
    <name evidence="20" type="ORF">Micbo1qcDRAFT_185176</name>
</gene>
<evidence type="ECO:0000256" key="12">
    <source>
        <dbReference type="ARBA" id="ARBA00023295"/>
    </source>
</evidence>
<evidence type="ECO:0000256" key="2">
    <source>
        <dbReference type="ARBA" id="ARBA00004613"/>
    </source>
</evidence>
<evidence type="ECO:0000313" key="21">
    <source>
        <dbReference type="Proteomes" id="UP000070501"/>
    </source>
</evidence>
<dbReference type="InterPro" id="IPR017853">
    <property type="entry name" value="GH"/>
</dbReference>
<evidence type="ECO:0000256" key="11">
    <source>
        <dbReference type="ARBA" id="ARBA00023277"/>
    </source>
</evidence>
<proteinExistence type="inferred from homology"/>
<dbReference type="Proteomes" id="UP000070501">
    <property type="component" value="Unassembled WGS sequence"/>
</dbReference>
<dbReference type="GO" id="GO:0005576">
    <property type="term" value="C:extracellular region"/>
    <property type="evidence" value="ECO:0007669"/>
    <property type="project" value="UniProtKB-SubCell"/>
</dbReference>
<dbReference type="InParanoid" id="A0A136ITJ3"/>
<sequence>MRRLSLFVLPALASSLSDLDFYGQSPPVYPSPQGNGANGWESAYDSARDLMAQMAFEEVVNITRGFKATTNTCAGNTGTVPRLGWPGMCLMDAGNGVRGTDLVNAYASGIHVGASWDKNLTYQRGWFMAKEFKAKGINVLLGPNAGPLGRVPVAGRNWEGFSVDPYLTGILAAESIRGHQDAGVIANLKHFVGNEQETYRRPYFGVEAVSSNIDDTTLHEFYAWPFMDGVHANVSSIMCSYQRTNNSYGCQNSKLMNGVLKTEFGFNGFIVADWNGQHSGVGSALAGLDMTMPYGGYWGDNLTEAVHNGSVPMSRVEDMAVRILAAWYKAGQNGTDFPEPGIGMKNLSLPHDKVDARNPQSNPVNFAGAVAGHVLVKNTNNTIPFKGKQTMLSVFGYDAASPRTKNTDVLFQLGYYSSPEMAQVTLGTEQHFDQAARGGTIISGGRAAANGPSYIIDPLSALSHRAMQDDTWLNWDIISPEPDVNPSSDACLVFINAIATEGWDRDGLHDDYSDSLVMNVASKCANTIVIIHNAGPRLVDQWIDHENVTATIFAHLPGQYSGKALVSLLYGEENFSGKLPYTVPRNESDYSVYAPCGRAGPNDNFPQCDFTEGVYLDYRDFDAKNVAPRFEFGFGLSYTTFNYSSLRVTKEKELVASGQSGDKVTFDQLWDTLLTVQVDITNTGPVAGEEVSQLYLGIPNRPIKQLRGFEKTRLAPGETATVEFVLTRRDVSIWHVVSQAWLVQEGEYTVHVGASSRDICALAVVNVPG</sequence>
<dbReference type="SUPFAM" id="SSF52279">
    <property type="entry name" value="Beta-D-glucan exohydrolase, C-terminal domain"/>
    <property type="match status" value="1"/>
</dbReference>
<dbReference type="GO" id="GO:0008422">
    <property type="term" value="F:beta-glucosidase activity"/>
    <property type="evidence" value="ECO:0007669"/>
    <property type="project" value="UniProtKB-EC"/>
</dbReference>
<keyword evidence="10" id="KW-0325">Glycoprotein</keyword>
<protein>
    <recommendedName>
        <fullName evidence="14">Beta-glucosidase cel3A</fullName>
        <ecNumber evidence="5">3.2.1.21</ecNumber>
    </recommendedName>
    <alternativeName>
        <fullName evidence="15">Beta-D-glucoside glucohydrolase cel3A</fullName>
    </alternativeName>
    <alternativeName>
        <fullName evidence="17">Cellobiase cel3A</fullName>
    </alternativeName>
    <alternativeName>
        <fullName evidence="16">Gentiobiase cel3A</fullName>
    </alternativeName>
</protein>
<evidence type="ECO:0000256" key="17">
    <source>
        <dbReference type="ARBA" id="ARBA00083611"/>
    </source>
</evidence>
<dbReference type="STRING" id="196109.A0A136ITJ3"/>
<reference evidence="21" key="1">
    <citation type="submission" date="2016-02" db="EMBL/GenBank/DDBJ databases">
        <title>Draft genome sequence of Microdochium bolleyi, a fungal endophyte of beachgrass.</title>
        <authorList>
            <consortium name="DOE Joint Genome Institute"/>
            <person name="David A.S."/>
            <person name="May G."/>
            <person name="Haridas S."/>
            <person name="Lim J."/>
            <person name="Wang M."/>
            <person name="Labutti K."/>
            <person name="Lipzen A."/>
            <person name="Barry K."/>
            <person name="Grigoriev I.V."/>
        </authorList>
    </citation>
    <scope>NUCLEOTIDE SEQUENCE [LARGE SCALE GENOMIC DNA]</scope>
    <source>
        <strain evidence="21">J235TASD1</strain>
    </source>
</reference>
<dbReference type="Pfam" id="PF00933">
    <property type="entry name" value="Glyco_hydro_3"/>
    <property type="match status" value="1"/>
</dbReference>
<evidence type="ECO:0000256" key="9">
    <source>
        <dbReference type="ARBA" id="ARBA00023001"/>
    </source>
</evidence>
<keyword evidence="7 18" id="KW-0732">Signal</keyword>
<dbReference type="AlphaFoldDB" id="A0A136ITJ3"/>
<dbReference type="SUPFAM" id="SSF51445">
    <property type="entry name" value="(Trans)glycosidases"/>
    <property type="match status" value="1"/>
</dbReference>
<evidence type="ECO:0000256" key="3">
    <source>
        <dbReference type="ARBA" id="ARBA00004987"/>
    </source>
</evidence>
<evidence type="ECO:0000256" key="15">
    <source>
        <dbReference type="ARBA" id="ARBA00078013"/>
    </source>
</evidence>
<keyword evidence="12" id="KW-0326">Glycosidase</keyword>
<dbReference type="PANTHER" id="PTHR42715">
    <property type="entry name" value="BETA-GLUCOSIDASE"/>
    <property type="match status" value="1"/>
</dbReference>
<dbReference type="Gene3D" id="3.20.20.300">
    <property type="entry name" value="Glycoside hydrolase, family 3, N-terminal domain"/>
    <property type="match status" value="1"/>
</dbReference>
<keyword evidence="9" id="KW-0136">Cellulose degradation</keyword>
<dbReference type="SMART" id="SM01217">
    <property type="entry name" value="Fn3_like"/>
    <property type="match status" value="1"/>
</dbReference>
<name>A0A136ITJ3_9PEZI</name>
<accession>A0A136ITJ3</accession>
<evidence type="ECO:0000256" key="13">
    <source>
        <dbReference type="ARBA" id="ARBA00023326"/>
    </source>
</evidence>
<evidence type="ECO:0000256" key="10">
    <source>
        <dbReference type="ARBA" id="ARBA00023180"/>
    </source>
</evidence>
<dbReference type="Gene3D" id="2.60.40.10">
    <property type="entry name" value="Immunoglobulins"/>
    <property type="match status" value="1"/>
</dbReference>
<dbReference type="Gene3D" id="3.40.50.1700">
    <property type="entry name" value="Glycoside hydrolase family 3 C-terminal domain"/>
    <property type="match status" value="1"/>
</dbReference>